<dbReference type="InterPro" id="IPR046341">
    <property type="entry name" value="SET_dom_sf"/>
</dbReference>
<reference evidence="3" key="1">
    <citation type="submission" date="2021-02" db="EMBL/GenBank/DDBJ databases">
        <authorList>
            <person name="Dougan E. K."/>
            <person name="Rhodes N."/>
            <person name="Thang M."/>
            <person name="Chan C."/>
        </authorList>
    </citation>
    <scope>NUCLEOTIDE SEQUENCE</scope>
</reference>
<keyword evidence="1" id="KW-0812">Transmembrane</keyword>
<dbReference type="AlphaFoldDB" id="A0A812MFX0"/>
<dbReference type="InterPro" id="IPR053185">
    <property type="entry name" value="SET_domain_protein"/>
</dbReference>
<keyword evidence="4" id="KW-1185">Reference proteome</keyword>
<feature type="transmembrane region" description="Helical" evidence="1">
    <location>
        <begin position="262"/>
        <end position="282"/>
    </location>
</feature>
<dbReference type="CDD" id="cd20071">
    <property type="entry name" value="SET_SMYD"/>
    <property type="match status" value="1"/>
</dbReference>
<keyword evidence="1" id="KW-1133">Transmembrane helix</keyword>
<dbReference type="PROSITE" id="PS50280">
    <property type="entry name" value="SET"/>
    <property type="match status" value="1"/>
</dbReference>
<evidence type="ECO:0000313" key="4">
    <source>
        <dbReference type="Proteomes" id="UP000649617"/>
    </source>
</evidence>
<dbReference type="Proteomes" id="UP000649617">
    <property type="component" value="Unassembled WGS sequence"/>
</dbReference>
<evidence type="ECO:0000259" key="2">
    <source>
        <dbReference type="PROSITE" id="PS50280"/>
    </source>
</evidence>
<comment type="caution">
    <text evidence="3">The sequence shown here is derived from an EMBL/GenBank/DDBJ whole genome shotgun (WGS) entry which is preliminary data.</text>
</comment>
<dbReference type="Pfam" id="PF00856">
    <property type="entry name" value="SET"/>
    <property type="match status" value="1"/>
</dbReference>
<organism evidence="3 4">
    <name type="scientific">Symbiodinium pilosum</name>
    <name type="common">Dinoflagellate</name>
    <dbReference type="NCBI Taxonomy" id="2952"/>
    <lineage>
        <taxon>Eukaryota</taxon>
        <taxon>Sar</taxon>
        <taxon>Alveolata</taxon>
        <taxon>Dinophyceae</taxon>
        <taxon>Suessiales</taxon>
        <taxon>Symbiodiniaceae</taxon>
        <taxon>Symbiodinium</taxon>
    </lineage>
</organism>
<name>A0A812MFX0_SYMPI</name>
<protein>
    <submittedName>
        <fullName evidence="3">Set5 protein</fullName>
    </submittedName>
</protein>
<dbReference type="PANTHER" id="PTHR47332:SF4">
    <property type="entry name" value="SET DOMAIN-CONTAINING PROTEIN 5"/>
    <property type="match status" value="1"/>
</dbReference>
<evidence type="ECO:0000256" key="1">
    <source>
        <dbReference type="SAM" id="Phobius"/>
    </source>
</evidence>
<sequence>MVLEERPTITYRADGDWPASLQQQYDQLPSTSQTAVFELFDAISEGGKTLKGIFDTNSIGCSSPTLDGVLCVSVSRINHSCLPNCEQFWDEQMYRQKIFACKDIQKGEELSISYVEPYLLAEERKEIFHRRYHFQCSCGACSSQNTEASDRRRRRLGEALAELGRGVSPDADAGVALAEELLQLCDDEGLALQGFRAQACYHAFQCLLLAGRGQDEAAPWIRRARESLEASRGAGDPDVEQLRGFEADPMSHPAASDRPTQLSGLAAPVALTAAAAAALYFLR</sequence>
<feature type="domain" description="SET" evidence="2">
    <location>
        <begin position="35"/>
        <end position="115"/>
    </location>
</feature>
<dbReference type="InterPro" id="IPR001214">
    <property type="entry name" value="SET_dom"/>
</dbReference>
<dbReference type="Gene3D" id="2.170.270.10">
    <property type="entry name" value="SET domain"/>
    <property type="match status" value="1"/>
</dbReference>
<dbReference type="PANTHER" id="PTHR47332">
    <property type="entry name" value="SET DOMAIN-CONTAINING PROTEIN 5"/>
    <property type="match status" value="1"/>
</dbReference>
<proteinExistence type="predicted"/>
<dbReference type="OrthoDB" id="265717at2759"/>
<accession>A0A812MFX0</accession>
<gene>
    <name evidence="3" type="primary">set5</name>
    <name evidence="3" type="ORF">SPIL2461_LOCUS5625</name>
</gene>
<evidence type="ECO:0000313" key="3">
    <source>
        <dbReference type="EMBL" id="CAE7263864.1"/>
    </source>
</evidence>
<dbReference type="SUPFAM" id="SSF82199">
    <property type="entry name" value="SET domain"/>
    <property type="match status" value="1"/>
</dbReference>
<dbReference type="EMBL" id="CAJNIZ010008069">
    <property type="protein sequence ID" value="CAE7263864.1"/>
    <property type="molecule type" value="Genomic_DNA"/>
</dbReference>
<keyword evidence="1" id="KW-0472">Membrane</keyword>